<dbReference type="EMBL" id="KV878183">
    <property type="protein sequence ID" value="OJI87452.1"/>
    <property type="molecule type" value="Genomic_DNA"/>
</dbReference>
<evidence type="ECO:0000313" key="1">
    <source>
        <dbReference type="EMBL" id="OJI87452.1"/>
    </source>
</evidence>
<reference evidence="2" key="1">
    <citation type="journal article" date="2017" name="Genome Biol.">
        <title>Comparative genomics reveals high biological diversity and specific adaptations in the industrially and medically important fungal genus Aspergillus.</title>
        <authorList>
            <person name="de Vries R.P."/>
            <person name="Riley R."/>
            <person name="Wiebenga A."/>
            <person name="Aguilar-Osorio G."/>
            <person name="Amillis S."/>
            <person name="Uchima C.A."/>
            <person name="Anderluh G."/>
            <person name="Asadollahi M."/>
            <person name="Askin M."/>
            <person name="Barry K."/>
            <person name="Battaglia E."/>
            <person name="Bayram O."/>
            <person name="Benocci T."/>
            <person name="Braus-Stromeyer S.A."/>
            <person name="Caldana C."/>
            <person name="Canovas D."/>
            <person name="Cerqueira G.C."/>
            <person name="Chen F."/>
            <person name="Chen W."/>
            <person name="Choi C."/>
            <person name="Clum A."/>
            <person name="Dos Santos R.A."/>
            <person name="Damasio A.R."/>
            <person name="Diallinas G."/>
            <person name="Emri T."/>
            <person name="Fekete E."/>
            <person name="Flipphi M."/>
            <person name="Freyberg S."/>
            <person name="Gallo A."/>
            <person name="Gournas C."/>
            <person name="Habgood R."/>
            <person name="Hainaut M."/>
            <person name="Harispe M.L."/>
            <person name="Henrissat B."/>
            <person name="Hilden K.S."/>
            <person name="Hope R."/>
            <person name="Hossain A."/>
            <person name="Karabika E."/>
            <person name="Karaffa L."/>
            <person name="Karanyi Z."/>
            <person name="Krasevec N."/>
            <person name="Kuo A."/>
            <person name="Kusch H."/>
            <person name="LaButti K."/>
            <person name="Lagendijk E.L."/>
            <person name="Lapidus A."/>
            <person name="Levasseur A."/>
            <person name="Lindquist E."/>
            <person name="Lipzen A."/>
            <person name="Logrieco A.F."/>
            <person name="MacCabe A."/>
            <person name="Maekelae M.R."/>
            <person name="Malavazi I."/>
            <person name="Melin P."/>
            <person name="Meyer V."/>
            <person name="Mielnichuk N."/>
            <person name="Miskei M."/>
            <person name="Molnar A.P."/>
            <person name="Mule G."/>
            <person name="Ngan C.Y."/>
            <person name="Orejas M."/>
            <person name="Orosz E."/>
            <person name="Ouedraogo J.P."/>
            <person name="Overkamp K.M."/>
            <person name="Park H.-S."/>
            <person name="Perrone G."/>
            <person name="Piumi F."/>
            <person name="Punt P.J."/>
            <person name="Ram A.F."/>
            <person name="Ramon A."/>
            <person name="Rauscher S."/>
            <person name="Record E."/>
            <person name="Riano-Pachon D.M."/>
            <person name="Robert V."/>
            <person name="Roehrig J."/>
            <person name="Ruller R."/>
            <person name="Salamov A."/>
            <person name="Salih N.S."/>
            <person name="Samson R.A."/>
            <person name="Sandor E."/>
            <person name="Sanguinetti M."/>
            <person name="Schuetze T."/>
            <person name="Sepcic K."/>
            <person name="Shelest E."/>
            <person name="Sherlock G."/>
            <person name="Sophianopoulou V."/>
            <person name="Squina F.M."/>
            <person name="Sun H."/>
            <person name="Susca A."/>
            <person name="Todd R.B."/>
            <person name="Tsang A."/>
            <person name="Unkles S.E."/>
            <person name="van de Wiele N."/>
            <person name="van Rossen-Uffink D."/>
            <person name="Oliveira J.V."/>
            <person name="Vesth T.C."/>
            <person name="Visser J."/>
            <person name="Yu J.-H."/>
            <person name="Zhou M."/>
            <person name="Andersen M.R."/>
            <person name="Archer D.B."/>
            <person name="Baker S.E."/>
            <person name="Benoit I."/>
            <person name="Brakhage A.A."/>
            <person name="Braus G.H."/>
            <person name="Fischer R."/>
            <person name="Frisvad J.C."/>
            <person name="Goldman G.H."/>
            <person name="Houbraken J."/>
            <person name="Oakley B."/>
            <person name="Pocsi I."/>
            <person name="Scazzocchio C."/>
            <person name="Seiboth B."/>
            <person name="vanKuyk P.A."/>
            <person name="Wortman J."/>
            <person name="Dyer P.S."/>
            <person name="Grigoriev I.V."/>
        </authorList>
    </citation>
    <scope>NUCLEOTIDE SEQUENCE [LARGE SCALE GENOMIC DNA]</scope>
    <source>
        <strain evidence="2">CBS 134.48</strain>
    </source>
</reference>
<dbReference type="VEuPathDB" id="FungiDB:ASPTUDRAFT_922348"/>
<dbReference type="Proteomes" id="UP000184304">
    <property type="component" value="Unassembled WGS sequence"/>
</dbReference>
<sequence length="85" mass="9608">MTLSPHAELRSCRIRSQTLTLIHLLRHEAVITYHLLKTNLGAGVLLYLSAACIRLLPPPDSSVFTVFTKIFCVSVSHQYCWDIVK</sequence>
<dbReference type="OrthoDB" id="434972at2759"/>
<evidence type="ECO:0000313" key="2">
    <source>
        <dbReference type="Proteomes" id="UP000184304"/>
    </source>
</evidence>
<organism evidence="1 2">
    <name type="scientific">Aspergillus tubingensis (strain CBS 134.48)</name>
    <dbReference type="NCBI Taxonomy" id="767770"/>
    <lineage>
        <taxon>Eukaryota</taxon>
        <taxon>Fungi</taxon>
        <taxon>Dikarya</taxon>
        <taxon>Ascomycota</taxon>
        <taxon>Pezizomycotina</taxon>
        <taxon>Eurotiomycetes</taxon>
        <taxon>Eurotiomycetidae</taxon>
        <taxon>Eurotiales</taxon>
        <taxon>Aspergillaceae</taxon>
        <taxon>Aspergillus</taxon>
        <taxon>Aspergillus subgen. Circumdati</taxon>
    </lineage>
</organism>
<dbReference type="AlphaFoldDB" id="A0A1L9NE41"/>
<keyword evidence="2" id="KW-1185">Reference proteome</keyword>
<accession>A0A1L9NE41</accession>
<gene>
    <name evidence="1" type="ORF">ASPTUDRAFT_922348</name>
</gene>
<protein>
    <submittedName>
        <fullName evidence="1">Uncharacterized protein</fullName>
    </submittedName>
</protein>
<name>A0A1L9NE41_ASPTC</name>
<proteinExistence type="predicted"/>
<dbReference type="STRING" id="767770.A0A1L9NE41"/>